<evidence type="ECO:0000313" key="5">
    <source>
        <dbReference type="EMBL" id="KFD53942.1"/>
    </source>
</evidence>
<feature type="signal peptide" evidence="4">
    <location>
        <begin position="1"/>
        <end position="19"/>
    </location>
</feature>
<evidence type="ECO:0000313" key="7">
    <source>
        <dbReference type="Proteomes" id="UP000030764"/>
    </source>
</evidence>
<evidence type="ECO:0000256" key="1">
    <source>
        <dbReference type="ARBA" id="ARBA00005560"/>
    </source>
</evidence>
<evidence type="ECO:0000256" key="3">
    <source>
        <dbReference type="ARBA" id="ARBA00023163"/>
    </source>
</evidence>
<feature type="chain" id="PRO_5007379488" description="TATA box-binding protein-like 1" evidence="4">
    <location>
        <begin position="20"/>
        <end position="353"/>
    </location>
</feature>
<dbReference type="Proteomes" id="UP000030764">
    <property type="component" value="Unassembled WGS sequence"/>
</dbReference>
<comment type="similarity">
    <text evidence="1">Belongs to the TBP family.</text>
</comment>
<evidence type="ECO:0008006" key="8">
    <source>
        <dbReference type="Google" id="ProtNLM"/>
    </source>
</evidence>
<dbReference type="Pfam" id="PF00352">
    <property type="entry name" value="TBP"/>
    <property type="match status" value="2"/>
</dbReference>
<proteinExistence type="inferred from homology"/>
<evidence type="ECO:0000256" key="2">
    <source>
        <dbReference type="ARBA" id="ARBA00023125"/>
    </source>
</evidence>
<keyword evidence="2" id="KW-0238">DNA-binding</keyword>
<dbReference type="InterPro" id="IPR012295">
    <property type="entry name" value="TBP_dom_sf"/>
</dbReference>
<dbReference type="EMBL" id="KL367649">
    <property type="protein sequence ID" value="KFD60768.1"/>
    <property type="molecule type" value="Genomic_DNA"/>
</dbReference>
<dbReference type="AlphaFoldDB" id="A0A085MU72"/>
<dbReference type="Proteomes" id="UP000030758">
    <property type="component" value="Unassembled WGS sequence"/>
</dbReference>
<dbReference type="GO" id="GO:0003677">
    <property type="term" value="F:DNA binding"/>
    <property type="evidence" value="ECO:0007669"/>
    <property type="project" value="UniProtKB-KW"/>
</dbReference>
<accession>A0A085MU72</accession>
<reference evidence="6 7" key="1">
    <citation type="journal article" date="2014" name="Nat. Genet.">
        <title>Genome and transcriptome of the porcine whipworm Trichuris suis.</title>
        <authorList>
            <person name="Jex A.R."/>
            <person name="Nejsum P."/>
            <person name="Schwarz E.M."/>
            <person name="Hu L."/>
            <person name="Young N.D."/>
            <person name="Hall R.S."/>
            <person name="Korhonen P.K."/>
            <person name="Liao S."/>
            <person name="Thamsborg S."/>
            <person name="Xia J."/>
            <person name="Xu P."/>
            <person name="Wang S."/>
            <person name="Scheerlinck J.P."/>
            <person name="Hofmann A."/>
            <person name="Sternberg P.W."/>
            <person name="Wang J."/>
            <person name="Gasser R.B."/>
        </authorList>
    </citation>
    <scope>NUCLEOTIDE SEQUENCE [LARGE SCALE GENOMIC DNA]</scope>
    <source>
        <strain evidence="6">DCEP-RM93F</strain>
        <strain evidence="5">DCEP-RM93M</strain>
    </source>
</reference>
<evidence type="ECO:0000256" key="4">
    <source>
        <dbReference type="SAM" id="SignalP"/>
    </source>
</evidence>
<dbReference type="SUPFAM" id="SSF55945">
    <property type="entry name" value="TATA-box binding protein-like"/>
    <property type="match status" value="2"/>
</dbReference>
<keyword evidence="4" id="KW-0732">Signal</keyword>
<keyword evidence="3" id="KW-0804">Transcription</keyword>
<gene>
    <name evidence="5" type="ORF">M513_05209</name>
    <name evidence="6" type="ORF">M514_05209</name>
</gene>
<evidence type="ECO:0000313" key="6">
    <source>
        <dbReference type="EMBL" id="KFD60768.1"/>
    </source>
</evidence>
<sequence length="353" mass="39349">MCRSLFSVTFLCFWRVKMSQPKYYQTQRINGLISRLVPANSIDSGQNDRHLGNVVSTPQGKKVTVIPNLKTIQVIQVSQNTITSLASTSYANGTARPIRPYAVQPLSCVSLPSNRVSPSVSQTPLESPSQRSGQIDLRIRNVVTMFNTCCHLNLHTVAMRTCNVIYEQNRGVVVLQTRRPRCFVKIWSSGKVIVSGNLSEELARRNSRGVARMLQKCIGPQVHFADYRVTNIMATCKLPFAIRIRQLAVDFPKESSYEPELSVGLLWRSDEPKATLRIHATGSITITGAESQDDILKVMESLFPVLLRYKSVAGPDVITKRAGSLPDGLCLSKESDPGFEDEDFLCSPYDFSY</sequence>
<organism evidence="6">
    <name type="scientific">Trichuris suis</name>
    <name type="common">pig whipworm</name>
    <dbReference type="NCBI Taxonomy" id="68888"/>
    <lineage>
        <taxon>Eukaryota</taxon>
        <taxon>Metazoa</taxon>
        <taxon>Ecdysozoa</taxon>
        <taxon>Nematoda</taxon>
        <taxon>Enoplea</taxon>
        <taxon>Dorylaimia</taxon>
        <taxon>Trichinellida</taxon>
        <taxon>Trichuridae</taxon>
        <taxon>Trichuris</taxon>
    </lineage>
</organism>
<dbReference type="EMBL" id="KL363212">
    <property type="protein sequence ID" value="KFD53942.1"/>
    <property type="molecule type" value="Genomic_DNA"/>
</dbReference>
<dbReference type="PANTHER" id="PTHR10126">
    <property type="entry name" value="TATA-BOX BINDING PROTEIN"/>
    <property type="match status" value="1"/>
</dbReference>
<name>A0A085MU72_9BILA</name>
<dbReference type="Gene3D" id="3.30.310.10">
    <property type="entry name" value="TATA-Binding Protein"/>
    <property type="match status" value="2"/>
</dbReference>
<dbReference type="PRINTS" id="PR00686">
    <property type="entry name" value="TIFACTORIID"/>
</dbReference>
<protein>
    <recommendedName>
        <fullName evidence="8">TATA box-binding protein-like 1</fullName>
    </recommendedName>
</protein>
<keyword evidence="7" id="KW-1185">Reference proteome</keyword>
<dbReference type="GO" id="GO:0006352">
    <property type="term" value="P:DNA-templated transcription initiation"/>
    <property type="evidence" value="ECO:0007669"/>
    <property type="project" value="InterPro"/>
</dbReference>
<dbReference type="InterPro" id="IPR000814">
    <property type="entry name" value="TBP"/>
</dbReference>